<dbReference type="InterPro" id="IPR001296">
    <property type="entry name" value="Glyco_trans_1"/>
</dbReference>
<dbReference type="Pfam" id="PF00534">
    <property type="entry name" value="Glycos_transf_1"/>
    <property type="match status" value="1"/>
</dbReference>
<evidence type="ECO:0000313" key="3">
    <source>
        <dbReference type="Proteomes" id="UP000533637"/>
    </source>
</evidence>
<dbReference type="SUPFAM" id="SSF53756">
    <property type="entry name" value="UDP-Glycosyltransferase/glycogen phosphorylase"/>
    <property type="match status" value="1"/>
</dbReference>
<dbReference type="PANTHER" id="PTHR12526:SF628">
    <property type="entry name" value="MANNOSYLGLUCOSYLGLYCERATE SYNTHASE"/>
    <property type="match status" value="1"/>
</dbReference>
<gene>
    <name evidence="2" type="ORF">GGQ57_003653</name>
</gene>
<reference evidence="2 3" key="1">
    <citation type="submission" date="2020-08" db="EMBL/GenBank/DDBJ databases">
        <title>Genomic Encyclopedia of Type Strains, Phase IV (KMG-IV): sequencing the most valuable type-strain genomes for metagenomic binning, comparative biology and taxonomic classification.</title>
        <authorList>
            <person name="Goeker M."/>
        </authorList>
    </citation>
    <scope>NUCLEOTIDE SEQUENCE [LARGE SCALE GENOMIC DNA]</scope>
    <source>
        <strain evidence="2 3">DSM 102983</strain>
    </source>
</reference>
<evidence type="ECO:0000259" key="1">
    <source>
        <dbReference type="Pfam" id="PF00534"/>
    </source>
</evidence>
<evidence type="ECO:0000313" key="2">
    <source>
        <dbReference type="EMBL" id="MBB4623737.1"/>
    </source>
</evidence>
<feature type="domain" description="Glycosyl transferase family 1" evidence="1">
    <location>
        <begin position="197"/>
        <end position="354"/>
    </location>
</feature>
<dbReference type="Gene3D" id="3.40.50.2000">
    <property type="entry name" value="Glycogen Phosphorylase B"/>
    <property type="match status" value="2"/>
</dbReference>
<sequence>MKKILFFCTRYPGLGGIEKVTEYLANELCIDYSISIFSVYPLSDKILLNNLDQNVKYFEQKNNLSDDLLQVINNEHIDCIIYQDSYYGKEDDVFAAIRMVNKRPKLIIVEHNTPNCYLLSNKFHYGNTPLALVKRFGIWLYSMKRHRKMYKNADKYVLLSKRFIPIFKYITCISNPTKLTYINNPVTCQKPDNVVVDLDNKEKLCLFSGRLVPQKGVHLLVEVWNRISKMHPDWKLEILGDGEKLEWMKLYVDKNNLHESVSFEGFQTNVVSYYKRASILTMSSIYEGWLLSLCESMCYAVCPILFSSYEAAFDIIDDDKNGVLVDAFSVEQYVERLDALMSNPSKLKAMQKAAVSKSENFSIQSISKQWRDLLNDL</sequence>
<dbReference type="RefSeq" id="WP_183671706.1">
    <property type="nucleotide sequence ID" value="NZ_BMPB01000008.1"/>
</dbReference>
<organism evidence="2 3">
    <name type="scientific">Parabacteroides faecis</name>
    <dbReference type="NCBI Taxonomy" id="1217282"/>
    <lineage>
        <taxon>Bacteria</taxon>
        <taxon>Pseudomonadati</taxon>
        <taxon>Bacteroidota</taxon>
        <taxon>Bacteroidia</taxon>
        <taxon>Bacteroidales</taxon>
        <taxon>Tannerellaceae</taxon>
        <taxon>Parabacteroides</taxon>
    </lineage>
</organism>
<dbReference type="Proteomes" id="UP000533637">
    <property type="component" value="Unassembled WGS sequence"/>
</dbReference>
<proteinExistence type="predicted"/>
<comment type="caution">
    <text evidence="2">The sequence shown here is derived from an EMBL/GenBank/DDBJ whole genome shotgun (WGS) entry which is preliminary data.</text>
</comment>
<protein>
    <submittedName>
        <fullName evidence="2">Glycosyltransferase involved in cell wall biosynthesis</fullName>
    </submittedName>
</protein>
<keyword evidence="3" id="KW-1185">Reference proteome</keyword>
<name>A0ABR6KQF6_9BACT</name>
<accession>A0ABR6KQF6</accession>
<dbReference type="PANTHER" id="PTHR12526">
    <property type="entry name" value="GLYCOSYLTRANSFERASE"/>
    <property type="match status" value="1"/>
</dbReference>
<dbReference type="EMBL" id="JACHOC010000007">
    <property type="protein sequence ID" value="MBB4623737.1"/>
    <property type="molecule type" value="Genomic_DNA"/>
</dbReference>